<reference evidence="2" key="1">
    <citation type="journal article" date="2019" name="Int. J. Syst. Evol. Microbiol.">
        <title>The Global Catalogue of Microorganisms (GCM) 10K type strain sequencing project: providing services to taxonomists for standard genome sequencing and annotation.</title>
        <authorList>
            <consortium name="The Broad Institute Genomics Platform"/>
            <consortium name="The Broad Institute Genome Sequencing Center for Infectious Disease"/>
            <person name="Wu L."/>
            <person name="Ma J."/>
        </authorList>
    </citation>
    <scope>NUCLEOTIDE SEQUENCE [LARGE SCALE GENOMIC DNA]</scope>
    <source>
        <strain evidence="2">JCM 3272</strain>
    </source>
</reference>
<dbReference type="EMBL" id="BAAARV010000145">
    <property type="protein sequence ID" value="GAA2396279.1"/>
    <property type="molecule type" value="Genomic_DNA"/>
</dbReference>
<keyword evidence="2" id="KW-1185">Reference proteome</keyword>
<protein>
    <submittedName>
        <fullName evidence="1">Uncharacterized protein</fullName>
    </submittedName>
</protein>
<sequence>MTIDFPHGWWGTDLGTARASVGTYELYPTESLPAVDPSRYDGTFSWLVPDAPHDPLRAMEVAALGEHIALPAPFKRFMSSQVLMDAIPSCTGCDFDLAPRPVPSPVEPSAQLVRFLRDQRDAVIWYLYLRPGAEPFVLASPWLLEIVGLEEVDRETLLANMVHASDSFEQFVHRFWLENSLWFSVNEGDESTDEMNLYLAHYQAAL</sequence>
<evidence type="ECO:0000313" key="1">
    <source>
        <dbReference type="EMBL" id="GAA2396279.1"/>
    </source>
</evidence>
<gene>
    <name evidence="1" type="ORF">GCM10010170_111940</name>
</gene>
<dbReference type="Proteomes" id="UP001501444">
    <property type="component" value="Unassembled WGS sequence"/>
</dbReference>
<dbReference type="RefSeq" id="WP_344620985.1">
    <property type="nucleotide sequence ID" value="NZ_BAAARV010000145.1"/>
</dbReference>
<name>A0ABP5VAF6_9ACTN</name>
<organism evidence="1 2">
    <name type="scientific">Dactylosporangium salmoneum</name>
    <dbReference type="NCBI Taxonomy" id="53361"/>
    <lineage>
        <taxon>Bacteria</taxon>
        <taxon>Bacillati</taxon>
        <taxon>Actinomycetota</taxon>
        <taxon>Actinomycetes</taxon>
        <taxon>Micromonosporales</taxon>
        <taxon>Micromonosporaceae</taxon>
        <taxon>Dactylosporangium</taxon>
    </lineage>
</organism>
<proteinExistence type="predicted"/>
<accession>A0ABP5VAF6</accession>
<evidence type="ECO:0000313" key="2">
    <source>
        <dbReference type="Proteomes" id="UP001501444"/>
    </source>
</evidence>
<comment type="caution">
    <text evidence="1">The sequence shown here is derived from an EMBL/GenBank/DDBJ whole genome shotgun (WGS) entry which is preliminary data.</text>
</comment>